<sequence>MKVTVLYTILALGAASTQAAAIASPNADAEAQWCPMVGQPCWKVKRSANPEAEAAADAEAQWCPMVGQPCWKVKRSASPEAEAEAEAQWCPMVGQPCWKVKRTAEAFAEAIASFGPAGDHPEGSLARRSHAPGGVAAKAVRALDGLAGLVAATQQSPRSFYDSLDLAARFPTESFSKRDASPEAEAQWCPMVGQPCWKAKRAAEAEASFCPTVGQSCWKVARAAEAIVNSVESFKSTEKRDADAQLCTWMGQGCLKRSEHDPVVARCNAEGGQCNKAERDLEAMYNAARSVLASM</sequence>
<dbReference type="VEuPathDB" id="FungiDB:F503_02500"/>
<dbReference type="Proteomes" id="UP000016923">
    <property type="component" value="Unassembled WGS sequence"/>
</dbReference>
<feature type="chain" id="PRO_5004518219" evidence="1">
    <location>
        <begin position="20"/>
        <end position="295"/>
    </location>
</feature>
<dbReference type="OMA" id="WCGRPGQ"/>
<dbReference type="STRING" id="1262450.S3C0V8"/>
<proteinExistence type="predicted"/>
<accession>S3C0V8</accession>
<dbReference type="OrthoDB" id="3641074at2759"/>
<feature type="signal peptide" evidence="1">
    <location>
        <begin position="1"/>
        <end position="19"/>
    </location>
</feature>
<protein>
    <submittedName>
        <fullName evidence="2">Pheromone protein 1</fullName>
    </submittedName>
</protein>
<dbReference type="AlphaFoldDB" id="S3C0V8"/>
<keyword evidence="3" id="KW-1185">Reference proteome</keyword>
<evidence type="ECO:0000256" key="1">
    <source>
        <dbReference type="SAM" id="SignalP"/>
    </source>
</evidence>
<keyword evidence="1" id="KW-0732">Signal</keyword>
<dbReference type="HOGENOM" id="CLU_075116_0_0_1"/>
<organism evidence="2 3">
    <name type="scientific">Ophiostoma piceae (strain UAMH 11346)</name>
    <name type="common">Sap stain fungus</name>
    <dbReference type="NCBI Taxonomy" id="1262450"/>
    <lineage>
        <taxon>Eukaryota</taxon>
        <taxon>Fungi</taxon>
        <taxon>Dikarya</taxon>
        <taxon>Ascomycota</taxon>
        <taxon>Pezizomycotina</taxon>
        <taxon>Sordariomycetes</taxon>
        <taxon>Sordariomycetidae</taxon>
        <taxon>Ophiostomatales</taxon>
        <taxon>Ophiostomataceae</taxon>
        <taxon>Ophiostoma</taxon>
    </lineage>
</organism>
<dbReference type="EMBL" id="KE148153">
    <property type="protein sequence ID" value="EPE06372.1"/>
    <property type="molecule type" value="Genomic_DNA"/>
</dbReference>
<evidence type="ECO:0000313" key="3">
    <source>
        <dbReference type="Proteomes" id="UP000016923"/>
    </source>
</evidence>
<gene>
    <name evidence="2" type="ORF">F503_02500</name>
</gene>
<name>S3C0V8_OPHP1</name>
<reference evidence="2 3" key="1">
    <citation type="journal article" date="2013" name="BMC Genomics">
        <title>The genome and transcriptome of the pine saprophyte Ophiostoma piceae, and a comparison with the bark beetle-associated pine pathogen Grosmannia clavigera.</title>
        <authorList>
            <person name="Haridas S."/>
            <person name="Wang Y."/>
            <person name="Lim L."/>
            <person name="Massoumi Alamouti S."/>
            <person name="Jackman S."/>
            <person name="Docking R."/>
            <person name="Robertson G."/>
            <person name="Birol I."/>
            <person name="Bohlmann J."/>
            <person name="Breuil C."/>
        </authorList>
    </citation>
    <scope>NUCLEOTIDE SEQUENCE [LARGE SCALE GENOMIC DNA]</scope>
    <source>
        <strain evidence="2 3">UAMH 11346</strain>
    </source>
</reference>
<evidence type="ECO:0000313" key="2">
    <source>
        <dbReference type="EMBL" id="EPE06372.1"/>
    </source>
</evidence>
<dbReference type="eggNOG" id="ENOG502S0T3">
    <property type="taxonomic scope" value="Eukaryota"/>
</dbReference>